<dbReference type="PROSITE" id="PS00107">
    <property type="entry name" value="PROTEIN_KINASE_ATP"/>
    <property type="match status" value="1"/>
</dbReference>
<evidence type="ECO:0000256" key="5">
    <source>
        <dbReference type="ARBA" id="ARBA00022777"/>
    </source>
</evidence>
<dbReference type="PANTHER" id="PTHR43289">
    <property type="entry name" value="MITOGEN-ACTIVATED PROTEIN KINASE KINASE KINASE 20-RELATED"/>
    <property type="match status" value="1"/>
</dbReference>
<keyword evidence="2" id="KW-0723">Serine/threonine-protein kinase</keyword>
<evidence type="ECO:0000256" key="6">
    <source>
        <dbReference type="ARBA" id="ARBA00022840"/>
    </source>
</evidence>
<keyword evidence="5 14" id="KW-0418">Kinase</keyword>
<organism evidence="14 15">
    <name type="scientific">Anaerovorax odorimutans</name>
    <dbReference type="NCBI Taxonomy" id="109327"/>
    <lineage>
        <taxon>Bacteria</taxon>
        <taxon>Bacillati</taxon>
        <taxon>Bacillota</taxon>
        <taxon>Clostridia</taxon>
        <taxon>Peptostreptococcales</taxon>
        <taxon>Anaerovoracaceae</taxon>
        <taxon>Anaerovorax</taxon>
    </lineage>
</organism>
<dbReference type="CDD" id="cd06577">
    <property type="entry name" value="PASTA_pknB"/>
    <property type="match status" value="3"/>
</dbReference>
<dbReference type="InterPro" id="IPR008271">
    <property type="entry name" value="Ser/Thr_kinase_AS"/>
</dbReference>
<keyword evidence="6 9" id="KW-0067">ATP-binding</keyword>
<dbReference type="Gene3D" id="3.30.10.20">
    <property type="match status" value="3"/>
</dbReference>
<dbReference type="Pfam" id="PF03793">
    <property type="entry name" value="PASTA"/>
    <property type="match status" value="3"/>
</dbReference>
<feature type="transmembrane region" description="Helical" evidence="11">
    <location>
        <begin position="335"/>
        <end position="358"/>
    </location>
</feature>
<evidence type="ECO:0000313" key="14">
    <source>
        <dbReference type="EMBL" id="MCQ4635297.1"/>
    </source>
</evidence>
<name>A0ABT1RJC9_9FIRM</name>
<dbReference type="PROSITE" id="PS50011">
    <property type="entry name" value="PROTEIN_KINASE_DOM"/>
    <property type="match status" value="1"/>
</dbReference>
<keyword evidence="11" id="KW-0812">Transmembrane</keyword>
<keyword evidence="11" id="KW-1133">Transmembrane helix</keyword>
<dbReference type="InterPro" id="IPR000719">
    <property type="entry name" value="Prot_kinase_dom"/>
</dbReference>
<dbReference type="PANTHER" id="PTHR43289:SF34">
    <property type="entry name" value="SERINE_THREONINE-PROTEIN KINASE YBDM-RELATED"/>
    <property type="match status" value="1"/>
</dbReference>
<dbReference type="SMART" id="SM00740">
    <property type="entry name" value="PASTA"/>
    <property type="match status" value="3"/>
</dbReference>
<keyword evidence="3" id="KW-0808">Transferase</keyword>
<comment type="catalytic activity">
    <reaction evidence="8">
        <text>L-seryl-[protein] + ATP = O-phospho-L-seryl-[protein] + ADP + H(+)</text>
        <dbReference type="Rhea" id="RHEA:17989"/>
        <dbReference type="Rhea" id="RHEA-COMP:9863"/>
        <dbReference type="Rhea" id="RHEA-COMP:11604"/>
        <dbReference type="ChEBI" id="CHEBI:15378"/>
        <dbReference type="ChEBI" id="CHEBI:29999"/>
        <dbReference type="ChEBI" id="CHEBI:30616"/>
        <dbReference type="ChEBI" id="CHEBI:83421"/>
        <dbReference type="ChEBI" id="CHEBI:456216"/>
        <dbReference type="EC" id="2.7.11.1"/>
    </reaction>
</comment>
<dbReference type="SUPFAM" id="SSF54184">
    <property type="entry name" value="Penicillin-binding protein 2x (pbp-2x), c-terminal domain"/>
    <property type="match status" value="2"/>
</dbReference>
<dbReference type="PROSITE" id="PS00108">
    <property type="entry name" value="PROTEIN_KINASE_ST"/>
    <property type="match status" value="1"/>
</dbReference>
<dbReference type="EC" id="2.7.11.1" evidence="1"/>
<evidence type="ECO:0000259" key="12">
    <source>
        <dbReference type="PROSITE" id="PS50011"/>
    </source>
</evidence>
<feature type="compositionally biased region" description="Acidic residues" evidence="10">
    <location>
        <begin position="300"/>
        <end position="314"/>
    </location>
</feature>
<feature type="binding site" evidence="9">
    <location>
        <position position="39"/>
    </location>
    <ligand>
        <name>ATP</name>
        <dbReference type="ChEBI" id="CHEBI:30616"/>
    </ligand>
</feature>
<evidence type="ECO:0000256" key="8">
    <source>
        <dbReference type="ARBA" id="ARBA00048679"/>
    </source>
</evidence>
<evidence type="ECO:0000256" key="11">
    <source>
        <dbReference type="SAM" id="Phobius"/>
    </source>
</evidence>
<dbReference type="Proteomes" id="UP001524502">
    <property type="component" value="Unassembled WGS sequence"/>
</dbReference>
<evidence type="ECO:0000256" key="3">
    <source>
        <dbReference type="ARBA" id="ARBA00022679"/>
    </source>
</evidence>
<comment type="catalytic activity">
    <reaction evidence="7">
        <text>L-threonyl-[protein] + ATP = O-phospho-L-threonyl-[protein] + ADP + H(+)</text>
        <dbReference type="Rhea" id="RHEA:46608"/>
        <dbReference type="Rhea" id="RHEA-COMP:11060"/>
        <dbReference type="Rhea" id="RHEA-COMP:11605"/>
        <dbReference type="ChEBI" id="CHEBI:15378"/>
        <dbReference type="ChEBI" id="CHEBI:30013"/>
        <dbReference type="ChEBI" id="CHEBI:30616"/>
        <dbReference type="ChEBI" id="CHEBI:61977"/>
        <dbReference type="ChEBI" id="CHEBI:456216"/>
        <dbReference type="EC" id="2.7.11.1"/>
    </reaction>
</comment>
<evidence type="ECO:0000256" key="7">
    <source>
        <dbReference type="ARBA" id="ARBA00047899"/>
    </source>
</evidence>
<dbReference type="InterPro" id="IPR011009">
    <property type="entry name" value="Kinase-like_dom_sf"/>
</dbReference>
<evidence type="ECO:0000256" key="10">
    <source>
        <dbReference type="SAM" id="MobiDB-lite"/>
    </source>
</evidence>
<sequence>MSSKILAGRYELFEKIGEGGMSVVYKAKDKLLNRYIAIKVLKPEFVKDRKFIESFRRESQAAASLSHPNIVNIFDVGQEGNIHYIVMELVEGRTLSELIHDEGPLPYPRVIELTKQIAAALSVAHKNQIIHRDVKPHNVLITSGGTAKITDFGIAKAVNSSTIVDTTGGGIMGSVHYFSPEQARGGYVDEKSDIYSLGIVMYEMLTGRVPFDGDNPVNIALMHINSEMVPPSKLVSGIPPALERIVLKCADKYQTNRFASADELIDTLDRLEFVGSVVGNSVFMAGENEKADPDKPLVDTDFDDGDDEDDDDYEEPKKKKKNKKNKNGSGRNKKILIAVIAGLVVVAAVAVAAATGVFSGKPVIVPNLTGQTLEEAQKLAEEVGFEVEQGDLVSDPEIPEGSVVSQSPEANTPAKKGTTIRVNISKGPGNGKVPDVTGKTEDEARELLEANNFKVGNVSTGASELEKGKVYKQSPEAGSTEKEGTAIDLVLSDGSKMKVVVPYLIGKDIDAAQQELEDLGLKPGKVSYESSTTYSVNQVMWQQYDANKEVSKGTSIKLTVSTGPEESKELQLHIDFNQAENEMFFMTVTLSDSDGTRNVIDHQQRIKSDGSEDVMLEGKGKGTVIVTFDGKQVMKKTVDFTKGTIR</sequence>
<reference evidence="14 15" key="1">
    <citation type="submission" date="2022-06" db="EMBL/GenBank/DDBJ databases">
        <title>Isolation of gut microbiota from human fecal samples.</title>
        <authorList>
            <person name="Pamer E.G."/>
            <person name="Barat B."/>
            <person name="Waligurski E."/>
            <person name="Medina S."/>
            <person name="Paddock L."/>
            <person name="Mostad J."/>
        </authorList>
    </citation>
    <scope>NUCLEOTIDE SEQUENCE [LARGE SCALE GENOMIC DNA]</scope>
    <source>
        <strain evidence="14 15">SL.3.17</strain>
    </source>
</reference>
<keyword evidence="11" id="KW-0472">Membrane</keyword>
<protein>
    <recommendedName>
        <fullName evidence="1">non-specific serine/threonine protein kinase</fullName>
        <ecNumber evidence="1">2.7.11.1</ecNumber>
    </recommendedName>
</protein>
<dbReference type="Gene3D" id="3.30.200.20">
    <property type="entry name" value="Phosphorylase Kinase, domain 1"/>
    <property type="match status" value="1"/>
</dbReference>
<feature type="domain" description="PASTA" evidence="13">
    <location>
        <begin position="495"/>
        <end position="562"/>
    </location>
</feature>
<dbReference type="Pfam" id="PF00069">
    <property type="entry name" value="Pkinase"/>
    <property type="match status" value="1"/>
</dbReference>
<keyword evidence="4 9" id="KW-0547">Nucleotide-binding</keyword>
<dbReference type="InterPro" id="IPR017441">
    <property type="entry name" value="Protein_kinase_ATP_BS"/>
</dbReference>
<keyword evidence="15" id="KW-1185">Reference proteome</keyword>
<dbReference type="PROSITE" id="PS51178">
    <property type="entry name" value="PASTA"/>
    <property type="match status" value="3"/>
</dbReference>
<feature type="compositionally biased region" description="Basic and acidic residues" evidence="10">
    <location>
        <begin position="287"/>
        <end position="298"/>
    </location>
</feature>
<feature type="region of interest" description="Disordered" evidence="10">
    <location>
        <begin position="393"/>
        <end position="416"/>
    </location>
</feature>
<feature type="region of interest" description="Disordered" evidence="10">
    <location>
        <begin position="285"/>
        <end position="328"/>
    </location>
</feature>
<evidence type="ECO:0000256" key="4">
    <source>
        <dbReference type="ARBA" id="ARBA00022741"/>
    </source>
</evidence>
<dbReference type="SUPFAM" id="SSF56112">
    <property type="entry name" value="Protein kinase-like (PK-like)"/>
    <property type="match status" value="1"/>
</dbReference>
<dbReference type="GO" id="GO:0016301">
    <property type="term" value="F:kinase activity"/>
    <property type="evidence" value="ECO:0007669"/>
    <property type="project" value="UniProtKB-KW"/>
</dbReference>
<dbReference type="RefSeq" id="WP_256130495.1">
    <property type="nucleotide sequence ID" value="NZ_JANFXK010000001.1"/>
</dbReference>
<evidence type="ECO:0000259" key="13">
    <source>
        <dbReference type="PROSITE" id="PS51178"/>
    </source>
</evidence>
<evidence type="ECO:0000256" key="2">
    <source>
        <dbReference type="ARBA" id="ARBA00022527"/>
    </source>
</evidence>
<feature type="domain" description="PASTA" evidence="13">
    <location>
        <begin position="427"/>
        <end position="493"/>
    </location>
</feature>
<dbReference type="EMBL" id="JANFXK010000001">
    <property type="protein sequence ID" value="MCQ4635297.1"/>
    <property type="molecule type" value="Genomic_DNA"/>
</dbReference>
<comment type="caution">
    <text evidence="14">The sequence shown here is derived from an EMBL/GenBank/DDBJ whole genome shotgun (WGS) entry which is preliminary data.</text>
</comment>
<accession>A0ABT1RJC9</accession>
<dbReference type="NCBIfam" id="NF033483">
    <property type="entry name" value="PknB_PASTA_kin"/>
    <property type="match status" value="1"/>
</dbReference>
<proteinExistence type="predicted"/>
<dbReference type="SMART" id="SM00220">
    <property type="entry name" value="S_TKc"/>
    <property type="match status" value="1"/>
</dbReference>
<feature type="compositionally biased region" description="Basic residues" evidence="10">
    <location>
        <begin position="318"/>
        <end position="328"/>
    </location>
</feature>
<dbReference type="CDD" id="cd14014">
    <property type="entry name" value="STKc_PknB_like"/>
    <property type="match status" value="1"/>
</dbReference>
<gene>
    <name evidence="14" type="primary">pknB</name>
    <name evidence="14" type="ORF">NE619_00945</name>
</gene>
<dbReference type="InterPro" id="IPR005543">
    <property type="entry name" value="PASTA_dom"/>
</dbReference>
<evidence type="ECO:0000256" key="1">
    <source>
        <dbReference type="ARBA" id="ARBA00012513"/>
    </source>
</evidence>
<feature type="domain" description="Protein kinase" evidence="12">
    <location>
        <begin position="10"/>
        <end position="274"/>
    </location>
</feature>
<evidence type="ECO:0000313" key="15">
    <source>
        <dbReference type="Proteomes" id="UP001524502"/>
    </source>
</evidence>
<feature type="domain" description="PASTA" evidence="13">
    <location>
        <begin position="360"/>
        <end position="426"/>
    </location>
</feature>
<evidence type="ECO:0000256" key="9">
    <source>
        <dbReference type="PROSITE-ProRule" id="PRU10141"/>
    </source>
</evidence>
<dbReference type="Gene3D" id="1.10.510.10">
    <property type="entry name" value="Transferase(Phosphotransferase) domain 1"/>
    <property type="match status" value="1"/>
</dbReference>